<evidence type="ECO:0000313" key="3">
    <source>
        <dbReference type="Proteomes" id="UP000794436"/>
    </source>
</evidence>
<dbReference type="OrthoDB" id="70673at2759"/>
<reference evidence="2" key="1">
    <citation type="submission" date="2019-03" db="EMBL/GenBank/DDBJ databases">
        <title>Long read genome sequence of the mycoparasitic Pythium oligandrum ATCC 38472 isolated from sugarbeet rhizosphere.</title>
        <authorList>
            <person name="Gaulin E."/>
        </authorList>
    </citation>
    <scope>NUCLEOTIDE SEQUENCE</scope>
    <source>
        <strain evidence="2">ATCC 38472_TT</strain>
    </source>
</reference>
<feature type="transmembrane region" description="Helical" evidence="1">
    <location>
        <begin position="57"/>
        <end position="80"/>
    </location>
</feature>
<proteinExistence type="predicted"/>
<gene>
    <name evidence="2" type="ORF">Poli38472_002660</name>
</gene>
<feature type="transmembrane region" description="Helical" evidence="1">
    <location>
        <begin position="26"/>
        <end position="45"/>
    </location>
</feature>
<organism evidence="2 3">
    <name type="scientific">Pythium oligandrum</name>
    <name type="common">Mycoparasitic fungus</name>
    <dbReference type="NCBI Taxonomy" id="41045"/>
    <lineage>
        <taxon>Eukaryota</taxon>
        <taxon>Sar</taxon>
        <taxon>Stramenopiles</taxon>
        <taxon>Oomycota</taxon>
        <taxon>Peronosporomycetes</taxon>
        <taxon>Pythiales</taxon>
        <taxon>Pythiaceae</taxon>
        <taxon>Pythium</taxon>
    </lineage>
</organism>
<keyword evidence="1" id="KW-0812">Transmembrane</keyword>
<keyword evidence="1" id="KW-0472">Membrane</keyword>
<dbReference type="EMBL" id="SPLM01000072">
    <property type="protein sequence ID" value="TMW63719.1"/>
    <property type="molecule type" value="Genomic_DNA"/>
</dbReference>
<comment type="caution">
    <text evidence="2">The sequence shown here is derived from an EMBL/GenBank/DDBJ whole genome shotgun (WGS) entry which is preliminary data.</text>
</comment>
<name>A0A8K1FK14_PYTOL</name>
<evidence type="ECO:0000256" key="1">
    <source>
        <dbReference type="SAM" id="Phobius"/>
    </source>
</evidence>
<protein>
    <submittedName>
        <fullName evidence="2">Uncharacterized protein</fullName>
    </submittedName>
</protein>
<dbReference type="Proteomes" id="UP000794436">
    <property type="component" value="Unassembled WGS sequence"/>
</dbReference>
<accession>A0A8K1FK14</accession>
<keyword evidence="3" id="KW-1185">Reference proteome</keyword>
<dbReference type="AlphaFoldDB" id="A0A8K1FK14"/>
<sequence>MTEVDWLDMLNGTTYEVTAHAVNEGWLQPFLLGFVTMLFGLVVFAEVDVKQTWCLHLLYILGGVLVFPSSVRLIAMTFSLTSLVGSWQSTPFPGQVTDIELAVARQFNSQFGGTQSHYVCDQASLNELLKLNFGRAMMTNTTASSVHSEELVEACLERYGFNITEESPTWGYMCGYCVKSDQFEQNEGFYNWTQDNCDHNAKTLSWCAVSLNATDTGSIVTNSPFAVCREPFLDHMHYWSRNLVAWSSVARSVYSQFRRALFAALLQCSLPLLTTTSAWSNTTGR</sequence>
<evidence type="ECO:0000313" key="2">
    <source>
        <dbReference type="EMBL" id="TMW63719.1"/>
    </source>
</evidence>
<keyword evidence="1" id="KW-1133">Transmembrane helix</keyword>